<feature type="region of interest" description="Disordered" evidence="2">
    <location>
        <begin position="1163"/>
        <end position="1196"/>
    </location>
</feature>
<feature type="compositionally biased region" description="Basic and acidic residues" evidence="2">
    <location>
        <begin position="858"/>
        <end position="867"/>
    </location>
</feature>
<feature type="compositionally biased region" description="Basic and acidic residues" evidence="2">
    <location>
        <begin position="727"/>
        <end position="752"/>
    </location>
</feature>
<feature type="region of interest" description="Disordered" evidence="2">
    <location>
        <begin position="1242"/>
        <end position="1298"/>
    </location>
</feature>
<dbReference type="PANTHER" id="PTHR21510:SF16">
    <property type="entry name" value="PROTEIN AKNAD1"/>
    <property type="match status" value="1"/>
</dbReference>
<dbReference type="STRING" id="8167.A0A484CNJ8"/>
<dbReference type="InterPro" id="IPR052655">
    <property type="entry name" value="AKNA_Centrosome-Trans_reg"/>
</dbReference>
<feature type="compositionally biased region" description="Polar residues" evidence="2">
    <location>
        <begin position="872"/>
        <end position="909"/>
    </location>
</feature>
<keyword evidence="4" id="KW-1185">Reference proteome</keyword>
<evidence type="ECO:0000313" key="3">
    <source>
        <dbReference type="EMBL" id="TDH05510.1"/>
    </source>
</evidence>
<feature type="region of interest" description="Disordered" evidence="2">
    <location>
        <begin position="331"/>
        <end position="372"/>
    </location>
</feature>
<feature type="region of interest" description="Disordered" evidence="2">
    <location>
        <begin position="855"/>
        <end position="909"/>
    </location>
</feature>
<feature type="compositionally biased region" description="Polar residues" evidence="2">
    <location>
        <begin position="1163"/>
        <end position="1182"/>
    </location>
</feature>
<feature type="region of interest" description="Disordered" evidence="2">
    <location>
        <begin position="727"/>
        <end position="755"/>
    </location>
</feature>
<name>A0A484CNJ8_PERFV</name>
<feature type="compositionally biased region" description="Polar residues" evidence="2">
    <location>
        <begin position="345"/>
        <end position="356"/>
    </location>
</feature>
<feature type="compositionally biased region" description="Polar residues" evidence="2">
    <location>
        <begin position="150"/>
        <end position="159"/>
    </location>
</feature>
<organism evidence="3 4">
    <name type="scientific">Perca flavescens</name>
    <name type="common">American yellow perch</name>
    <name type="synonym">Morone flavescens</name>
    <dbReference type="NCBI Taxonomy" id="8167"/>
    <lineage>
        <taxon>Eukaryota</taxon>
        <taxon>Metazoa</taxon>
        <taxon>Chordata</taxon>
        <taxon>Craniata</taxon>
        <taxon>Vertebrata</taxon>
        <taxon>Euteleostomi</taxon>
        <taxon>Actinopterygii</taxon>
        <taxon>Neopterygii</taxon>
        <taxon>Teleostei</taxon>
        <taxon>Neoteleostei</taxon>
        <taxon>Acanthomorphata</taxon>
        <taxon>Eupercaria</taxon>
        <taxon>Perciformes</taxon>
        <taxon>Percoidei</taxon>
        <taxon>Percidae</taxon>
        <taxon>Percinae</taxon>
        <taxon>Perca</taxon>
    </lineage>
</organism>
<proteinExistence type="predicted"/>
<feature type="compositionally biased region" description="Polar residues" evidence="2">
    <location>
        <begin position="1267"/>
        <end position="1285"/>
    </location>
</feature>
<protein>
    <recommendedName>
        <fullName evidence="5">AKNA domain-containing protein</fullName>
    </recommendedName>
</protein>
<evidence type="ECO:0000313" key="4">
    <source>
        <dbReference type="Proteomes" id="UP000295070"/>
    </source>
</evidence>
<feature type="region of interest" description="Disordered" evidence="2">
    <location>
        <begin position="81"/>
        <end position="163"/>
    </location>
</feature>
<accession>A0A484CNJ8</accession>
<feature type="compositionally biased region" description="Low complexity" evidence="2">
    <location>
        <begin position="331"/>
        <end position="344"/>
    </location>
</feature>
<keyword evidence="1" id="KW-0175">Coiled coil</keyword>
<feature type="compositionally biased region" description="Polar residues" evidence="2">
    <location>
        <begin position="1083"/>
        <end position="1095"/>
    </location>
</feature>
<gene>
    <name evidence="3" type="ORF">EPR50_G00123210</name>
</gene>
<feature type="region of interest" description="Disordered" evidence="2">
    <location>
        <begin position="818"/>
        <end position="837"/>
    </location>
</feature>
<dbReference type="EMBL" id="SCKG01000012">
    <property type="protein sequence ID" value="TDH05510.1"/>
    <property type="molecule type" value="Genomic_DNA"/>
</dbReference>
<feature type="compositionally biased region" description="Basic residues" evidence="2">
    <location>
        <begin position="1067"/>
        <end position="1077"/>
    </location>
</feature>
<comment type="caution">
    <text evidence="3">The sequence shown here is derived from an EMBL/GenBank/DDBJ whole genome shotgun (WGS) entry which is preliminary data.</text>
</comment>
<feature type="region of interest" description="Disordered" evidence="2">
    <location>
        <begin position="1054"/>
        <end position="1095"/>
    </location>
</feature>
<feature type="region of interest" description="Disordered" evidence="2">
    <location>
        <begin position="530"/>
        <end position="569"/>
    </location>
</feature>
<evidence type="ECO:0008006" key="5">
    <source>
        <dbReference type="Google" id="ProtNLM"/>
    </source>
</evidence>
<reference evidence="3 4" key="1">
    <citation type="submission" date="2019-01" db="EMBL/GenBank/DDBJ databases">
        <title>A chromosome-scale genome assembly of the yellow perch, Perca flavescens.</title>
        <authorList>
            <person name="Feron R."/>
            <person name="Morvezen R."/>
            <person name="Bestin A."/>
            <person name="Haffray P."/>
            <person name="Klopp C."/>
            <person name="Zahm M."/>
            <person name="Cabau C."/>
            <person name="Roques C."/>
            <person name="Donnadieu C."/>
            <person name="Bouchez O."/>
            <person name="Christie M."/>
            <person name="Larson W."/>
            <person name="Guiguen Y."/>
        </authorList>
    </citation>
    <scope>NUCLEOTIDE SEQUENCE [LARGE SCALE GENOMIC DNA]</scope>
    <source>
        <strain evidence="3">YP-PL-M2</strain>
        <tissue evidence="3">Blood</tissue>
    </source>
</reference>
<evidence type="ECO:0000256" key="2">
    <source>
        <dbReference type="SAM" id="MobiDB-lite"/>
    </source>
</evidence>
<sequence>MEGEPEESDEDVKGEDKPTVLWEKSIQQSIFVDLSEDESLHLSDLESSLALHLSQAESAASEASIHLSGSAELSALEVTSSESSIVSSQSEKVVESKSSILHVSAQRPNTMQDEPPLKQQHDDPEQDTSDEDQDDLPYDGVLGSPYFDQAANSEGSMSSDGREIVHASPDVPALLECNTRDKDDIIERLGSVECNAEKPASLSQEDAHTKQDRFFDPSKPSEVAPLCPCPSDINQLLLRHFSQEELLWSGRLIEAETLPEVSLLESVDYTVFSCAPAHNSTKVNGNHSESYACNSQIVQSFCSDRTDEKCTTASTISSLEEEAEMKIDNATSTASDSFTSSSASVHSEQGSGNTSAVDVEKQENPEEDDQIQRVPLLRTRSFSEIKYGQGQVHYPLPDFSKIAPKVKIPKAPSGPVSSVPQSPTGMHRAQSSPGMLEVINRVLEDSVHTSEKPYVFKDEDKQSAPALVHHLQAEYDKLLTKYAEAENLIDQMRIGTNAQPSSELMLYLECDDDHQGNLIEGSHLGCVAPRLPPSENLGEKKETIPQSNIKEVNPAPSSQPEEGPSEGERMTAELTGIISQFMQNVEEFKLSVSSMSVSTAEQQMMLRSIMEAQDQLEREYISKKEEHRALEMQNYMGLSRNTGTFDPNRLMEGDIFRIGMHLEDIKEMIDKNVCEQISPPHSSSTPMPMKEMVHVKPSPLCMPTLSPPPSLHEGQSAGFSHMGYKMEARKEEKNKEEVEEASEVHGDEELQQRSELITTDSLLKNTQHRYCHSRSSQGSVEGLEIQTAEAEEERSSVSLEVIDNSNILAYLSGSSSSLRQRQWTPDSRSTPDSVLNPAGEWDLGECVSLAVEVSSSSDAHRDSDTHILSEPPLNTSSVSQRILSTETDSGFGSSYLNQSTSGPFQPNLLTESVHSQNNALSSTDSEGSCSNLQTAIHSASLTSQRRVSPHPSVQTQSCGAAAAAVERWVESTTKEPSVRLQGSECSPPAQLHHHVSEPALSTTMDTEERGSPLYSCSCNSEALLALQSEVSRLKKDLEEGLVQLPHLAKKMDYLTSKYRQDRQERKSKTRPRTHHRPACNSVWKPSSGSTQNVSDLSSSQVRIEDWISSNMGPSHSKGTDSGETAGSEIMLQFHSSPIASRRGGSSVRSAAEFQYKLREVLQSNRGSEGNGSVRTSRLNSSILKGGKASDSHTKQRLQTAVTESSYSKEGWSLFSSASLQKPLLQVSYGSSSSLPASYKVREPPLQSTSHHRKRSTQSDSALLPSNVYFQRTPSPVSMPSKTGSRTGRHRGNEEEDMNRTLDQAIKMARSMKRTTDRMAKRLSADLAETRVHRRHDSMQPPGGRKHHEL</sequence>
<feature type="region of interest" description="Disordered" evidence="2">
    <location>
        <begin position="1324"/>
        <end position="1349"/>
    </location>
</feature>
<feature type="coiled-coil region" evidence="1">
    <location>
        <begin position="606"/>
        <end position="633"/>
    </location>
</feature>
<evidence type="ECO:0000256" key="1">
    <source>
        <dbReference type="SAM" id="Coils"/>
    </source>
</evidence>
<feature type="compositionally biased region" description="Acidic residues" evidence="2">
    <location>
        <begin position="124"/>
        <end position="137"/>
    </location>
</feature>
<feature type="compositionally biased region" description="Low complexity" evidence="2">
    <location>
        <begin position="81"/>
        <end position="100"/>
    </location>
</feature>
<feature type="compositionally biased region" description="Low complexity" evidence="2">
    <location>
        <begin position="406"/>
        <end position="423"/>
    </location>
</feature>
<dbReference type="PANTHER" id="PTHR21510">
    <property type="entry name" value="AKNA DOMAIN-CONTAINING PROTEIN"/>
    <property type="match status" value="1"/>
</dbReference>
<feature type="compositionally biased region" description="Polar residues" evidence="2">
    <location>
        <begin position="818"/>
        <end position="833"/>
    </location>
</feature>
<dbReference type="Proteomes" id="UP000295070">
    <property type="component" value="Chromosome 12"/>
</dbReference>
<feature type="region of interest" description="Disordered" evidence="2">
    <location>
        <begin position="406"/>
        <end position="433"/>
    </location>
</feature>